<reference evidence="2 3" key="1">
    <citation type="journal article" date="2011" name="Cell">
        <title>Insight into structure and assembly of the nuclear pore complex by utilizing the genome of a eukaryotic thermophile.</title>
        <authorList>
            <person name="Amlacher S."/>
            <person name="Sarges P."/>
            <person name="Flemming D."/>
            <person name="van Noort V."/>
            <person name="Kunze R."/>
            <person name="Devos D.P."/>
            <person name="Arumugam M."/>
            <person name="Bork P."/>
            <person name="Hurt E."/>
        </authorList>
    </citation>
    <scope>NUCLEOTIDE SEQUENCE [LARGE SCALE GENOMIC DNA]</scope>
    <source>
        <strain evidence="3">DSM 1495 / CBS 144.50 / IMI 039719</strain>
    </source>
</reference>
<feature type="compositionally biased region" description="Polar residues" evidence="1">
    <location>
        <begin position="872"/>
        <end position="894"/>
    </location>
</feature>
<feature type="region of interest" description="Disordered" evidence="1">
    <location>
        <begin position="1245"/>
        <end position="1270"/>
    </location>
</feature>
<dbReference type="CDD" id="cd00590">
    <property type="entry name" value="RRM_SF"/>
    <property type="match status" value="1"/>
</dbReference>
<dbReference type="KEGG" id="cthr:CTHT_0014420"/>
<evidence type="ECO:0008006" key="4">
    <source>
        <dbReference type="Google" id="ProtNLM"/>
    </source>
</evidence>
<dbReference type="OrthoDB" id="4590971at2759"/>
<feature type="region of interest" description="Disordered" evidence="1">
    <location>
        <begin position="710"/>
        <end position="901"/>
    </location>
</feature>
<dbReference type="InterPro" id="IPR035979">
    <property type="entry name" value="RBD_domain_sf"/>
</dbReference>
<feature type="compositionally biased region" description="Low complexity" evidence="1">
    <location>
        <begin position="754"/>
        <end position="767"/>
    </location>
</feature>
<feature type="compositionally biased region" description="Basic and acidic residues" evidence="1">
    <location>
        <begin position="378"/>
        <end position="388"/>
    </location>
</feature>
<feature type="compositionally biased region" description="Low complexity" evidence="1">
    <location>
        <begin position="1207"/>
        <end position="1225"/>
    </location>
</feature>
<feature type="compositionally biased region" description="Polar residues" evidence="1">
    <location>
        <begin position="1161"/>
        <end position="1170"/>
    </location>
</feature>
<feature type="region of interest" description="Disordered" evidence="1">
    <location>
        <begin position="550"/>
        <end position="601"/>
    </location>
</feature>
<evidence type="ECO:0000256" key="1">
    <source>
        <dbReference type="SAM" id="MobiDB-lite"/>
    </source>
</evidence>
<feature type="region of interest" description="Disordered" evidence="1">
    <location>
        <begin position="1041"/>
        <end position="1231"/>
    </location>
</feature>
<dbReference type="Proteomes" id="UP000008066">
    <property type="component" value="Unassembled WGS sequence"/>
</dbReference>
<dbReference type="RefSeq" id="XP_006691955.1">
    <property type="nucleotide sequence ID" value="XM_006691892.1"/>
</dbReference>
<feature type="region of interest" description="Disordered" evidence="1">
    <location>
        <begin position="931"/>
        <end position="955"/>
    </location>
</feature>
<sequence length="1282" mass="138586">MAAPILTPGQAYGEPVCRPKLQGRPPLAFYLFPPADGECLFTLSDEIKAPRVFDRKKNPILPLDIPTWSPLEIQLEANKIRTKHPHLARLVQWPSSWHYLYKYFDSVDLWTKGAWNLLALLEHLAEENEKADKEAGYVYEDSAKSTNFDVVDDWVWKWCSWEENRDLLSTWDRRTDILNLLNAAHWTSIGPISPEDKDKLRNCLLYWHAMYFSHDPRSLPADYLDNLPQLDRNGDDITGTTPTTAAPAQTVNVTDKSSDAETAVPEPTVSSIANDDASNLAVIPTTDSAAEDGQTTQQAVIIAPRSDIVIVNGSNYKKSVGASALASMRNSASPEARIGHRASKSGPVPTDRSLATQAASIMAPGPSRLPIRHQQPHQSEKHAQRAEKSQAQSPQKSVMATPPMGPSNINMHRGADLIQQRCSNAHKRQSDTEVYLACDCNRCMTASRSIHVRRISSGSSNLSKEQIETILTNYFSTWGHVEAVVAKTKVIDNRRSCYANVRFTSEKSALIAVANANDRPLEPLSKCASVSHPYFSKWFIPAPMRSPFRKFRERNDSTTTRTTWQSSPKTSSPGSSGPRNSWNTPPRGSRGMMPVATPSSARSITVPHQFQGNVPPVHFFAPSGHYSRPVDVPYGPFYHQLPPNLHQMTHGAPPAQAWADMRLQPGFVHSQTPFQPNPSLMGPPRSLPSNQDVMPVVRHIFRQNELTVTEEAVSTVSDSACNERSSYGQTKNGEANDMQTRPSIEDDLANDLYGPKPTKSSSSKPGSAISVRLPSMSPTRASSPANMEPETTSSNENKDIQDGKDDGKAKKSPDLSIYCEGEPVQASTKEESPASPEEDNSDQAIQRNDEAKELPSASATAGQDRSSDGHLNGNNSPKNPSALSRSGSRNSVRYSSRFDVGDIRLEEGFSETVIHRPNRRQNIFAEWMPTGEDGYEHLSDGPNNTNSRPSRNDRRIYQHGNYHRKRKIPFSAAQYRNAAGDNLAATHVSTPPVLAPVPLVNPLNKNKHHHKKSSVSNAGATTNGGAQASTSTIVVTSEFQEQGARRLDQQPCNEQKSSNNAITANNPRTNVNGPTKSKRNKRKAATAAAAAVALTGSVGMNGANGSSTSTNTTAAKANGNTPTTTSTSVTTPAAHGTTAKPTNGTAESPSSESSRAATPAISDSSVTISASPREVPAPTRARSRAGVRASSTAANDTTVPSSVPTVSAQSTTTACTPTSTSSALAPAPPVRVPSYSEVVASGVTKSKNGNNAAVFKGQGEGGEEEERGGLCTSEAIANRVKA</sequence>
<feature type="compositionally biased region" description="Low complexity" evidence="1">
    <location>
        <begin position="566"/>
        <end position="578"/>
    </location>
</feature>
<evidence type="ECO:0000313" key="3">
    <source>
        <dbReference type="Proteomes" id="UP000008066"/>
    </source>
</evidence>
<feature type="compositionally biased region" description="Polar residues" evidence="1">
    <location>
        <begin position="776"/>
        <end position="795"/>
    </location>
</feature>
<feature type="compositionally biased region" description="Low complexity" evidence="1">
    <location>
        <begin position="1145"/>
        <end position="1160"/>
    </location>
</feature>
<evidence type="ECO:0000313" key="2">
    <source>
        <dbReference type="EMBL" id="EGS22963.1"/>
    </source>
</evidence>
<feature type="compositionally biased region" description="Low complexity" evidence="1">
    <location>
        <begin position="236"/>
        <end position="254"/>
    </location>
</feature>
<dbReference type="HOGENOM" id="CLU_262992_0_0_1"/>
<dbReference type="SUPFAM" id="SSF54928">
    <property type="entry name" value="RNA-binding domain, RBD"/>
    <property type="match status" value="1"/>
</dbReference>
<accession>G0S1Q3</accession>
<feature type="compositionally biased region" description="Basic and acidic residues" evidence="1">
    <location>
        <begin position="796"/>
        <end position="813"/>
    </location>
</feature>
<proteinExistence type="predicted"/>
<name>G0S1Q3_CHATD</name>
<dbReference type="eggNOG" id="ENOG502QPW5">
    <property type="taxonomic scope" value="Eukaryota"/>
</dbReference>
<keyword evidence="3" id="KW-1185">Reference proteome</keyword>
<dbReference type="GeneID" id="18255480"/>
<dbReference type="EMBL" id="GL988039">
    <property type="protein sequence ID" value="EGS22963.1"/>
    <property type="molecule type" value="Genomic_DNA"/>
</dbReference>
<feature type="compositionally biased region" description="Low complexity" evidence="1">
    <location>
        <begin position="1101"/>
        <end position="1132"/>
    </location>
</feature>
<feature type="region of interest" description="Disordered" evidence="1">
    <location>
        <begin position="1002"/>
        <end position="1029"/>
    </location>
</feature>
<feature type="compositionally biased region" description="Polar residues" evidence="1">
    <location>
        <begin position="389"/>
        <end position="398"/>
    </location>
</feature>
<dbReference type="GO" id="GO:0003676">
    <property type="term" value="F:nucleic acid binding"/>
    <property type="evidence" value="ECO:0007669"/>
    <property type="project" value="InterPro"/>
</dbReference>
<feature type="compositionally biased region" description="Polar residues" evidence="1">
    <location>
        <begin position="1195"/>
        <end position="1206"/>
    </location>
</feature>
<organism evidence="3">
    <name type="scientific">Chaetomium thermophilum (strain DSM 1495 / CBS 144.50 / IMI 039719)</name>
    <name type="common">Thermochaetoides thermophila</name>
    <dbReference type="NCBI Taxonomy" id="759272"/>
    <lineage>
        <taxon>Eukaryota</taxon>
        <taxon>Fungi</taxon>
        <taxon>Dikarya</taxon>
        <taxon>Ascomycota</taxon>
        <taxon>Pezizomycotina</taxon>
        <taxon>Sordariomycetes</taxon>
        <taxon>Sordariomycetidae</taxon>
        <taxon>Sordariales</taxon>
        <taxon>Chaetomiaceae</taxon>
        <taxon>Thermochaetoides</taxon>
    </lineage>
</organism>
<feature type="region of interest" description="Disordered" evidence="1">
    <location>
        <begin position="332"/>
        <end position="351"/>
    </location>
</feature>
<feature type="region of interest" description="Disordered" evidence="1">
    <location>
        <begin position="233"/>
        <end position="276"/>
    </location>
</feature>
<dbReference type="STRING" id="759272.G0S1Q3"/>
<feature type="compositionally biased region" description="Polar residues" evidence="1">
    <location>
        <begin position="710"/>
        <end position="742"/>
    </location>
</feature>
<feature type="compositionally biased region" description="Polar residues" evidence="1">
    <location>
        <begin position="1050"/>
        <end position="1075"/>
    </location>
</feature>
<gene>
    <name evidence="2" type="ORF">CTHT_0014420</name>
</gene>
<feature type="compositionally biased region" description="Low complexity" evidence="1">
    <location>
        <begin position="1184"/>
        <end position="1194"/>
    </location>
</feature>
<feature type="region of interest" description="Disordered" evidence="1">
    <location>
        <begin position="363"/>
        <end position="403"/>
    </location>
</feature>
<dbReference type="Gene3D" id="3.30.70.330">
    <property type="match status" value="1"/>
</dbReference>
<protein>
    <recommendedName>
        <fullName evidence="4">RRM domain-containing protein</fullName>
    </recommendedName>
</protein>
<dbReference type="InterPro" id="IPR012677">
    <property type="entry name" value="Nucleotide-bd_a/b_plait_sf"/>
</dbReference>
<feature type="compositionally biased region" description="Low complexity" evidence="1">
    <location>
        <begin position="1014"/>
        <end position="1029"/>
    </location>
</feature>